<feature type="chain" id="PRO_5042205048" evidence="1">
    <location>
        <begin position="24"/>
        <end position="139"/>
    </location>
</feature>
<evidence type="ECO:0000313" key="2">
    <source>
        <dbReference type="EMBL" id="KAJ7362428.1"/>
    </source>
</evidence>
<comment type="caution">
    <text evidence="2">The sequence shown here is derived from an EMBL/GenBank/DDBJ whole genome shotgun (WGS) entry which is preliminary data.</text>
</comment>
<accession>A0AAD7F0Z3</accession>
<reference evidence="2" key="1">
    <citation type="submission" date="2023-03" db="EMBL/GenBank/DDBJ databases">
        <title>Massive genome expansion in bonnet fungi (Mycena s.s.) driven by repeated elements and novel gene families across ecological guilds.</title>
        <authorList>
            <consortium name="Lawrence Berkeley National Laboratory"/>
            <person name="Harder C.B."/>
            <person name="Miyauchi S."/>
            <person name="Viragh M."/>
            <person name="Kuo A."/>
            <person name="Thoen E."/>
            <person name="Andreopoulos B."/>
            <person name="Lu D."/>
            <person name="Skrede I."/>
            <person name="Drula E."/>
            <person name="Henrissat B."/>
            <person name="Morin E."/>
            <person name="Kohler A."/>
            <person name="Barry K."/>
            <person name="LaButti K."/>
            <person name="Morin E."/>
            <person name="Salamov A."/>
            <person name="Lipzen A."/>
            <person name="Mereny Z."/>
            <person name="Hegedus B."/>
            <person name="Baldrian P."/>
            <person name="Stursova M."/>
            <person name="Weitz H."/>
            <person name="Taylor A."/>
            <person name="Grigoriev I.V."/>
            <person name="Nagy L.G."/>
            <person name="Martin F."/>
            <person name="Kauserud H."/>
        </authorList>
    </citation>
    <scope>NUCLEOTIDE SEQUENCE</scope>
    <source>
        <strain evidence="2">CBHHK002</strain>
    </source>
</reference>
<name>A0AAD7F0Z3_9AGAR</name>
<sequence>MALPWSIGSTLLVFSLPHLPSSPSHPPISPFPPSPNLPRCLGIKTTALGSTSSQLCMHKQISRVLRSDLREIITQFSWFLNPHLELPQIPDSNPHVTISVVLFFSLYASTHALPYNLTFKPTLSRFLEQPYLSLKDLHP</sequence>
<feature type="signal peptide" evidence="1">
    <location>
        <begin position="1"/>
        <end position="23"/>
    </location>
</feature>
<dbReference type="AlphaFoldDB" id="A0AAD7F0Z3"/>
<dbReference type="Proteomes" id="UP001218218">
    <property type="component" value="Unassembled WGS sequence"/>
</dbReference>
<evidence type="ECO:0000313" key="3">
    <source>
        <dbReference type="Proteomes" id="UP001218218"/>
    </source>
</evidence>
<gene>
    <name evidence="2" type="ORF">DFH08DRAFT_799462</name>
</gene>
<evidence type="ECO:0000256" key="1">
    <source>
        <dbReference type="SAM" id="SignalP"/>
    </source>
</evidence>
<organism evidence="2 3">
    <name type="scientific">Mycena albidolilacea</name>
    <dbReference type="NCBI Taxonomy" id="1033008"/>
    <lineage>
        <taxon>Eukaryota</taxon>
        <taxon>Fungi</taxon>
        <taxon>Dikarya</taxon>
        <taxon>Basidiomycota</taxon>
        <taxon>Agaricomycotina</taxon>
        <taxon>Agaricomycetes</taxon>
        <taxon>Agaricomycetidae</taxon>
        <taxon>Agaricales</taxon>
        <taxon>Marasmiineae</taxon>
        <taxon>Mycenaceae</taxon>
        <taxon>Mycena</taxon>
    </lineage>
</organism>
<keyword evidence="3" id="KW-1185">Reference proteome</keyword>
<dbReference type="EMBL" id="JARIHO010000004">
    <property type="protein sequence ID" value="KAJ7362428.1"/>
    <property type="molecule type" value="Genomic_DNA"/>
</dbReference>
<proteinExistence type="predicted"/>
<keyword evidence="1" id="KW-0732">Signal</keyword>
<protein>
    <submittedName>
        <fullName evidence="2">Uncharacterized protein</fullName>
    </submittedName>
</protein>